<gene>
    <name evidence="2" type="ORF">V865_000097</name>
</gene>
<feature type="domain" description="F-box" evidence="1">
    <location>
        <begin position="1"/>
        <end position="45"/>
    </location>
</feature>
<dbReference type="GeneID" id="91098901"/>
<organism evidence="2 3">
    <name type="scientific">Kwoniella europaea PYCC6329</name>
    <dbReference type="NCBI Taxonomy" id="1423913"/>
    <lineage>
        <taxon>Eukaryota</taxon>
        <taxon>Fungi</taxon>
        <taxon>Dikarya</taxon>
        <taxon>Basidiomycota</taxon>
        <taxon>Agaricomycotina</taxon>
        <taxon>Tremellomycetes</taxon>
        <taxon>Tremellales</taxon>
        <taxon>Cryptococcaceae</taxon>
        <taxon>Kwoniella</taxon>
    </lineage>
</organism>
<dbReference type="InterPro" id="IPR001810">
    <property type="entry name" value="F-box_dom"/>
</dbReference>
<dbReference type="CDD" id="cd09917">
    <property type="entry name" value="F-box_SF"/>
    <property type="match status" value="1"/>
</dbReference>
<dbReference type="AlphaFoldDB" id="A0AAX4K7Z3"/>
<protein>
    <recommendedName>
        <fullName evidence="1">F-box domain-containing protein</fullName>
    </recommendedName>
</protein>
<reference evidence="2 3" key="1">
    <citation type="submission" date="2024-01" db="EMBL/GenBank/DDBJ databases">
        <title>Comparative genomics of Cryptococcus and Kwoniella reveals pathogenesis evolution and contrasting modes of karyotype evolution via chromosome fusion or intercentromeric recombination.</title>
        <authorList>
            <person name="Coelho M.A."/>
            <person name="David-Palma M."/>
            <person name="Shea T."/>
            <person name="Bowers K."/>
            <person name="McGinley-Smith S."/>
            <person name="Mohammad A.W."/>
            <person name="Gnirke A."/>
            <person name="Yurkov A.M."/>
            <person name="Nowrousian M."/>
            <person name="Sun S."/>
            <person name="Cuomo C.A."/>
            <person name="Heitman J."/>
        </authorList>
    </citation>
    <scope>NUCLEOTIDE SEQUENCE [LARGE SCALE GENOMIC DNA]</scope>
    <source>
        <strain evidence="2 3">PYCC6329</strain>
    </source>
</reference>
<proteinExistence type="predicted"/>
<dbReference type="RefSeq" id="XP_066080026.1">
    <property type="nucleotide sequence ID" value="XM_066223929.1"/>
</dbReference>
<evidence type="ECO:0000313" key="3">
    <source>
        <dbReference type="Proteomes" id="UP001358614"/>
    </source>
</evidence>
<dbReference type="InterPro" id="IPR036047">
    <property type="entry name" value="F-box-like_dom_sf"/>
</dbReference>
<sequence>MNRIADELIDTTFLFLDPSSIISCAQVCQRFNQIITKSSRVQLRLHRYLHGCAQLDRVNGGATSYSSTPSHDELTNLKQQETNFALFTPRHGTLSIGSDEWIHAAYGQRIITSRAKALPVLDQGVSKWVQIVEYTEKVDGDRKTWVKKEHMWDFEPLITSVDLEGDLVIAEEVYRGEDRSMIKVFSLSGNNIPCCEIHLQWSGQSKNLDGSPRYTTFGPLTTFIVMAPPNMNIFSLFDGTQLAVITIPGGILSRHVVQCVWPNYIVISSPTTWTWYVTPPLSNFWKTR</sequence>
<dbReference type="Gene3D" id="1.20.1280.50">
    <property type="match status" value="1"/>
</dbReference>
<dbReference type="EMBL" id="CP144089">
    <property type="protein sequence ID" value="WWD02059.1"/>
    <property type="molecule type" value="Genomic_DNA"/>
</dbReference>
<name>A0AAX4K7Z3_9TREE</name>
<dbReference type="PROSITE" id="PS50181">
    <property type="entry name" value="FBOX"/>
    <property type="match status" value="1"/>
</dbReference>
<dbReference type="Proteomes" id="UP001358614">
    <property type="component" value="Chromosome 1"/>
</dbReference>
<dbReference type="SUPFAM" id="SSF81383">
    <property type="entry name" value="F-box domain"/>
    <property type="match status" value="1"/>
</dbReference>
<dbReference type="KEGG" id="ker:91098901"/>
<evidence type="ECO:0000259" key="1">
    <source>
        <dbReference type="PROSITE" id="PS50181"/>
    </source>
</evidence>
<accession>A0AAX4K7Z3</accession>
<dbReference type="Pfam" id="PF00646">
    <property type="entry name" value="F-box"/>
    <property type="match status" value="1"/>
</dbReference>
<evidence type="ECO:0000313" key="2">
    <source>
        <dbReference type="EMBL" id="WWD02059.1"/>
    </source>
</evidence>
<keyword evidence="3" id="KW-1185">Reference proteome</keyword>